<keyword evidence="2" id="KW-1185">Reference proteome</keyword>
<name>A0A941J0B7_9ACTN</name>
<dbReference type="InterPro" id="IPR048868">
    <property type="entry name" value="OGG-like_put"/>
</dbReference>
<reference evidence="1 2" key="1">
    <citation type="submission" date="2021-04" db="EMBL/GenBank/DDBJ databases">
        <title>Characterization of the biosynthetic gene cluster of new lipopeptides with antitumor activity in the genome of the marine Streptomyces PHM034.</title>
        <authorList>
            <person name="Ceniceros A."/>
            <person name="Canedo L."/>
            <person name="Mendez C."/>
            <person name="Olano C."/>
            <person name="Schleissner C."/>
            <person name="Cuevas C."/>
            <person name="De La Calle F."/>
            <person name="Salas J.A."/>
        </authorList>
    </citation>
    <scope>NUCLEOTIDE SEQUENCE [LARGE SCALE GENOMIC DNA]</scope>
    <source>
        <strain evidence="1 2">PHM034</strain>
    </source>
</reference>
<comment type="caution">
    <text evidence="1">The sequence shown here is derived from an EMBL/GenBank/DDBJ whole genome shotgun (WGS) entry which is preliminary data.</text>
</comment>
<sequence>MNRRASVFKHSSPADINARLGEALDVLRARGAVDAYWAFNNDERVPNLGPAFFTKVLYFAGTTGAQRRTAWSSWTALSHELSRPTTLCTSAGRRTAGPRTNIGCMRTGCTSTRRPEASCRIKVEAALFS</sequence>
<evidence type="ECO:0000313" key="1">
    <source>
        <dbReference type="EMBL" id="MBR8641343.1"/>
    </source>
</evidence>
<gene>
    <name evidence="1" type="ORF">KEF29_23580</name>
</gene>
<dbReference type="Pfam" id="PF21790">
    <property type="entry name" value="OGG"/>
    <property type="match status" value="1"/>
</dbReference>
<accession>A0A941J0B7</accession>
<organism evidence="1 2">
    <name type="scientific">Streptomyces tuirus</name>
    <dbReference type="NCBI Taxonomy" id="68278"/>
    <lineage>
        <taxon>Bacteria</taxon>
        <taxon>Bacillati</taxon>
        <taxon>Actinomycetota</taxon>
        <taxon>Actinomycetes</taxon>
        <taxon>Kitasatosporales</taxon>
        <taxon>Streptomycetaceae</taxon>
        <taxon>Streptomyces</taxon>
    </lineage>
</organism>
<evidence type="ECO:0000313" key="2">
    <source>
        <dbReference type="Proteomes" id="UP000682308"/>
    </source>
</evidence>
<dbReference type="AlphaFoldDB" id="A0A941J0B7"/>
<dbReference type="Proteomes" id="UP000682308">
    <property type="component" value="Unassembled WGS sequence"/>
</dbReference>
<protein>
    <submittedName>
        <fullName evidence="1">Uncharacterized protein</fullName>
    </submittedName>
</protein>
<dbReference type="EMBL" id="JAGTPG010000002">
    <property type="protein sequence ID" value="MBR8641343.1"/>
    <property type="molecule type" value="Genomic_DNA"/>
</dbReference>
<proteinExistence type="predicted"/>